<keyword evidence="3" id="KW-0479">Metal-binding</keyword>
<sequence>MASSVSKDSAAVDEDGSLILQPYWINWKKAFLLFHWHVKHRRSVDQDERIIASKSGLRVGWTTKHALDFGIVQVGKRMFVLDLPQDTKRMNFRLFNLTKRYYTALLLWSLDMERRNDPFLSPDTELNFTVIYKVGRAPSRVVHALKSPIFDSRPSRATVIPQLSTAAALAGTLLIKLVWRAYTIRRNFRRVRAQGIPMLPHSWMTGHLSVMMEFRKDYSGDVNIGNFHPWIIKDYHKYFPDLDHCHPVIYLDLWPVLRSPIVAAYKNTVAAQFTQVKKLDKHQISLDFMTPLTKGKDISTLQGEEWKKWRSWFNPGFSSRNVSTMVPELIEEIQVFEENLRQRTGPNGSWGSVFQFRNATTALTFDIIVRAVLDEGLHEQTNPNGGPLRIALAELLRLMGIRQAFSIGYLLPWQSKALDRNNEIVRNQLYPKIYRSLESGLKPSRKKTVLTLALTNLAEEAGGRPVDPATYPSMMETIEGNIKAFLVAGHETTASALCFLFKVLQDDPAALAKAAETLSKSPQLLSSLRWRPPCGAASLRKFDVEEAWDEWDAIRGIEGKKDLVRGQRLYVSGDGIGHPKDGMPVHVRLRQK</sequence>
<dbReference type="GO" id="GO:0004497">
    <property type="term" value="F:monooxygenase activity"/>
    <property type="evidence" value="ECO:0007669"/>
    <property type="project" value="UniProtKB-KW"/>
</dbReference>
<gene>
    <name evidence="5" type="primary">stcS-6</name>
    <name evidence="5" type="ORF">Cob_v006541</name>
</gene>
<evidence type="ECO:0000256" key="1">
    <source>
        <dbReference type="ARBA" id="ARBA00010617"/>
    </source>
</evidence>
<accession>A0A484FPP8</accession>
<evidence type="ECO:0000313" key="5">
    <source>
        <dbReference type="EMBL" id="TDZ20419.1"/>
    </source>
</evidence>
<evidence type="ECO:0000256" key="3">
    <source>
        <dbReference type="ARBA" id="ARBA00022723"/>
    </source>
</evidence>
<evidence type="ECO:0000313" key="6">
    <source>
        <dbReference type="Proteomes" id="UP000014480"/>
    </source>
</evidence>
<dbReference type="PANTHER" id="PTHR24305">
    <property type="entry name" value="CYTOCHROME P450"/>
    <property type="match status" value="1"/>
</dbReference>
<keyword evidence="2" id="KW-0349">Heme</keyword>
<dbReference type="GO" id="GO:0020037">
    <property type="term" value="F:heme binding"/>
    <property type="evidence" value="ECO:0007669"/>
    <property type="project" value="InterPro"/>
</dbReference>
<proteinExistence type="inferred from homology"/>
<keyword evidence="5" id="KW-0560">Oxidoreductase</keyword>
<keyword evidence="5" id="KW-0503">Monooxygenase</keyword>
<dbReference type="STRING" id="1213857.A0A484FPP8"/>
<dbReference type="Pfam" id="PF00067">
    <property type="entry name" value="p450"/>
    <property type="match status" value="1"/>
</dbReference>
<dbReference type="EMBL" id="AMCV02000017">
    <property type="protein sequence ID" value="TDZ20419.1"/>
    <property type="molecule type" value="Genomic_DNA"/>
</dbReference>
<dbReference type="InterPro" id="IPR001128">
    <property type="entry name" value="Cyt_P450"/>
</dbReference>
<dbReference type="Gene3D" id="1.10.630.10">
    <property type="entry name" value="Cytochrome P450"/>
    <property type="match status" value="1"/>
</dbReference>
<dbReference type="AlphaFoldDB" id="A0A484FPP8"/>
<dbReference type="GO" id="GO:0005506">
    <property type="term" value="F:iron ion binding"/>
    <property type="evidence" value="ECO:0007669"/>
    <property type="project" value="InterPro"/>
</dbReference>
<reference evidence="6" key="1">
    <citation type="journal article" date="2013" name="New Phytol.">
        <title>Comparative genomic and transcriptomic analyses reveal the hemibiotrophic stage shift of Colletotrichum fungi.</title>
        <authorList>
            <person name="Gan P."/>
            <person name="Ikeda K."/>
            <person name="Irieda H."/>
            <person name="Narusaka M."/>
            <person name="O'Connell R.J."/>
            <person name="Narusaka Y."/>
            <person name="Takano Y."/>
            <person name="Kubo Y."/>
            <person name="Shirasu K."/>
        </authorList>
    </citation>
    <scope>NUCLEOTIDE SEQUENCE [LARGE SCALE GENOMIC DNA]</scope>
    <source>
        <strain evidence="6">104-T / ATCC 96160 / CBS 514.97 / LARS 414 / MAFF 240422</strain>
    </source>
</reference>
<dbReference type="Proteomes" id="UP000014480">
    <property type="component" value="Unassembled WGS sequence"/>
</dbReference>
<dbReference type="InterPro" id="IPR036396">
    <property type="entry name" value="Cyt_P450_sf"/>
</dbReference>
<dbReference type="PANTHER" id="PTHR24305:SF166">
    <property type="entry name" value="CYTOCHROME P450 12A4, MITOCHONDRIAL-RELATED"/>
    <property type="match status" value="1"/>
</dbReference>
<keyword evidence="6" id="KW-1185">Reference proteome</keyword>
<comment type="similarity">
    <text evidence="1">Belongs to the cytochrome P450 family.</text>
</comment>
<dbReference type="InterPro" id="IPR050121">
    <property type="entry name" value="Cytochrome_P450_monoxygenase"/>
</dbReference>
<keyword evidence="4" id="KW-0408">Iron</keyword>
<evidence type="ECO:0000256" key="2">
    <source>
        <dbReference type="ARBA" id="ARBA00022617"/>
    </source>
</evidence>
<comment type="caution">
    <text evidence="5">The sequence shown here is derived from an EMBL/GenBank/DDBJ whole genome shotgun (WGS) entry which is preliminary data.</text>
</comment>
<protein>
    <submittedName>
        <fullName evidence="5">Sterigmatocystin biosynthesis P450 monooxygenase stcS</fullName>
    </submittedName>
</protein>
<evidence type="ECO:0000256" key="4">
    <source>
        <dbReference type="ARBA" id="ARBA00023004"/>
    </source>
</evidence>
<reference evidence="6" key="2">
    <citation type="journal article" date="2019" name="Mol. Plant Microbe Interact.">
        <title>Genome sequence resources for four phytopathogenic fungi from the Colletotrichum orbiculare species complex.</title>
        <authorList>
            <person name="Gan P."/>
            <person name="Tsushima A."/>
            <person name="Narusaka M."/>
            <person name="Narusaka Y."/>
            <person name="Takano Y."/>
            <person name="Kubo Y."/>
            <person name="Shirasu K."/>
        </authorList>
    </citation>
    <scope>GENOME REANNOTATION</scope>
    <source>
        <strain evidence="6">104-T / ATCC 96160 / CBS 514.97 / LARS 414 / MAFF 240422</strain>
    </source>
</reference>
<dbReference type="OrthoDB" id="10029320at2759"/>
<dbReference type="GO" id="GO:0016705">
    <property type="term" value="F:oxidoreductase activity, acting on paired donors, with incorporation or reduction of molecular oxygen"/>
    <property type="evidence" value="ECO:0007669"/>
    <property type="project" value="InterPro"/>
</dbReference>
<organism evidence="5 6">
    <name type="scientific">Colletotrichum orbiculare (strain 104-T / ATCC 96160 / CBS 514.97 / LARS 414 / MAFF 240422)</name>
    <name type="common">Cucumber anthracnose fungus</name>
    <name type="synonym">Colletotrichum lagenarium</name>
    <dbReference type="NCBI Taxonomy" id="1213857"/>
    <lineage>
        <taxon>Eukaryota</taxon>
        <taxon>Fungi</taxon>
        <taxon>Dikarya</taxon>
        <taxon>Ascomycota</taxon>
        <taxon>Pezizomycotina</taxon>
        <taxon>Sordariomycetes</taxon>
        <taxon>Hypocreomycetidae</taxon>
        <taxon>Glomerellales</taxon>
        <taxon>Glomerellaceae</taxon>
        <taxon>Colletotrichum</taxon>
        <taxon>Colletotrichum orbiculare species complex</taxon>
    </lineage>
</organism>
<name>A0A484FPP8_COLOR</name>
<dbReference type="SUPFAM" id="SSF48264">
    <property type="entry name" value="Cytochrome P450"/>
    <property type="match status" value="1"/>
</dbReference>